<reference evidence="1 2" key="1">
    <citation type="journal article" date="2021" name="BMC Genomics">
        <title>Datura genome reveals duplications of psychoactive alkaloid biosynthetic genes and high mutation rate following tissue culture.</title>
        <authorList>
            <person name="Rajewski A."/>
            <person name="Carter-House D."/>
            <person name="Stajich J."/>
            <person name="Litt A."/>
        </authorList>
    </citation>
    <scope>NUCLEOTIDE SEQUENCE [LARGE SCALE GENOMIC DNA]</scope>
    <source>
        <strain evidence="1">AR-01</strain>
    </source>
</reference>
<name>A0ABS8W2B8_DATST</name>
<comment type="caution">
    <text evidence="1">The sequence shown here is derived from an EMBL/GenBank/DDBJ whole genome shotgun (WGS) entry which is preliminary data.</text>
</comment>
<gene>
    <name evidence="1" type="ORF">HAX54_043382</name>
</gene>
<dbReference type="Proteomes" id="UP000823775">
    <property type="component" value="Unassembled WGS sequence"/>
</dbReference>
<proteinExistence type="predicted"/>
<keyword evidence="2" id="KW-1185">Reference proteome</keyword>
<organism evidence="1 2">
    <name type="scientific">Datura stramonium</name>
    <name type="common">Jimsonweed</name>
    <name type="synonym">Common thornapple</name>
    <dbReference type="NCBI Taxonomy" id="4076"/>
    <lineage>
        <taxon>Eukaryota</taxon>
        <taxon>Viridiplantae</taxon>
        <taxon>Streptophyta</taxon>
        <taxon>Embryophyta</taxon>
        <taxon>Tracheophyta</taxon>
        <taxon>Spermatophyta</taxon>
        <taxon>Magnoliopsida</taxon>
        <taxon>eudicotyledons</taxon>
        <taxon>Gunneridae</taxon>
        <taxon>Pentapetalae</taxon>
        <taxon>asterids</taxon>
        <taxon>lamiids</taxon>
        <taxon>Solanales</taxon>
        <taxon>Solanaceae</taxon>
        <taxon>Solanoideae</taxon>
        <taxon>Datureae</taxon>
        <taxon>Datura</taxon>
    </lineage>
</organism>
<protein>
    <submittedName>
        <fullName evidence="1">Uncharacterized protein</fullName>
    </submittedName>
</protein>
<evidence type="ECO:0000313" key="2">
    <source>
        <dbReference type="Proteomes" id="UP000823775"/>
    </source>
</evidence>
<sequence>MCNTNNYKHEELFRRMTLELLPSIHVFHCLSDLSIFPCSSSITINRLSTLLISILHYFFNINHYKIPVLNSHQNFFSFSVFSWWEVESREVLECNSC</sequence>
<evidence type="ECO:0000313" key="1">
    <source>
        <dbReference type="EMBL" id="MCE2055781.1"/>
    </source>
</evidence>
<dbReference type="EMBL" id="JACEIK010006485">
    <property type="protein sequence ID" value="MCE2055781.1"/>
    <property type="molecule type" value="Genomic_DNA"/>
</dbReference>
<accession>A0ABS8W2B8</accession>